<dbReference type="AlphaFoldDB" id="A0A6G3X0J9"/>
<gene>
    <name evidence="2" type="ORF">G3M58_33280</name>
</gene>
<dbReference type="PANTHER" id="PTHR40763:SF4">
    <property type="entry name" value="DUF1707 DOMAIN-CONTAINING PROTEIN"/>
    <property type="match status" value="1"/>
</dbReference>
<dbReference type="EMBL" id="JAAGMN010003444">
    <property type="protein sequence ID" value="NEE11316.1"/>
    <property type="molecule type" value="Genomic_DNA"/>
</dbReference>
<name>A0A6G3X0J9_9ACTN</name>
<comment type="caution">
    <text evidence="2">The sequence shown here is derived from an EMBL/GenBank/DDBJ whole genome shotgun (WGS) entry which is preliminary data.</text>
</comment>
<protein>
    <submittedName>
        <fullName evidence="2">DUF1707 domain-containing protein</fullName>
    </submittedName>
</protein>
<organism evidence="2">
    <name type="scientific">Streptomyces sp. SID7499</name>
    <dbReference type="NCBI Taxonomy" id="2706086"/>
    <lineage>
        <taxon>Bacteria</taxon>
        <taxon>Bacillati</taxon>
        <taxon>Actinomycetota</taxon>
        <taxon>Actinomycetes</taxon>
        <taxon>Kitasatosporales</taxon>
        <taxon>Streptomycetaceae</taxon>
        <taxon>Streptomyces</taxon>
    </lineage>
</organism>
<evidence type="ECO:0000259" key="1">
    <source>
        <dbReference type="Pfam" id="PF08044"/>
    </source>
</evidence>
<dbReference type="Pfam" id="PF08044">
    <property type="entry name" value="DUF1707"/>
    <property type="match status" value="1"/>
</dbReference>
<dbReference type="PANTHER" id="PTHR40763">
    <property type="entry name" value="MEMBRANE PROTEIN-RELATED"/>
    <property type="match status" value="1"/>
</dbReference>
<dbReference type="InterPro" id="IPR012551">
    <property type="entry name" value="DUF1707_SHOCT-like"/>
</dbReference>
<sequence>MTSESPDMRASDSERERIAELLREAVAEGRLDMDEFDQRLEKAYKARTHGEL</sequence>
<evidence type="ECO:0000313" key="2">
    <source>
        <dbReference type="EMBL" id="NEE11316.1"/>
    </source>
</evidence>
<proteinExistence type="predicted"/>
<reference evidence="2" key="1">
    <citation type="submission" date="2020-01" db="EMBL/GenBank/DDBJ databases">
        <title>Insect and environment-associated Actinomycetes.</title>
        <authorList>
            <person name="Currrie C."/>
            <person name="Chevrette M."/>
            <person name="Carlson C."/>
            <person name="Stubbendieck R."/>
            <person name="Wendt-Pienkowski E."/>
        </authorList>
    </citation>
    <scope>NUCLEOTIDE SEQUENCE</scope>
    <source>
        <strain evidence="2">SID7499</strain>
    </source>
</reference>
<feature type="domain" description="DUF1707" evidence="1">
    <location>
        <begin position="8"/>
        <end position="52"/>
    </location>
</feature>
<accession>A0A6G3X0J9</accession>
<feature type="non-terminal residue" evidence="2">
    <location>
        <position position="52"/>
    </location>
</feature>